<dbReference type="EMBL" id="BOPG01000012">
    <property type="protein sequence ID" value="GIJ54706.1"/>
    <property type="molecule type" value="Genomic_DNA"/>
</dbReference>
<dbReference type="AlphaFoldDB" id="A0A8J3YZP8"/>
<reference evidence="3" key="1">
    <citation type="submission" date="2021-01" db="EMBL/GenBank/DDBJ databases">
        <title>Whole genome shotgun sequence of Virgisporangium aurantiacum NBRC 16421.</title>
        <authorList>
            <person name="Komaki H."/>
            <person name="Tamura T."/>
        </authorList>
    </citation>
    <scope>NUCLEOTIDE SEQUENCE</scope>
    <source>
        <strain evidence="3">NBRC 16421</strain>
    </source>
</reference>
<feature type="compositionally biased region" description="Pro residues" evidence="1">
    <location>
        <begin position="34"/>
        <end position="56"/>
    </location>
</feature>
<keyword evidence="2" id="KW-1133">Transmembrane helix</keyword>
<dbReference type="Proteomes" id="UP000612585">
    <property type="component" value="Unassembled WGS sequence"/>
</dbReference>
<protein>
    <submittedName>
        <fullName evidence="3">Uncharacterized protein</fullName>
    </submittedName>
</protein>
<gene>
    <name evidence="3" type="ORF">Vau01_022220</name>
</gene>
<comment type="caution">
    <text evidence="3">The sequence shown here is derived from an EMBL/GenBank/DDBJ whole genome shotgun (WGS) entry which is preliminary data.</text>
</comment>
<feature type="region of interest" description="Disordered" evidence="1">
    <location>
        <begin position="94"/>
        <end position="128"/>
    </location>
</feature>
<keyword evidence="4" id="KW-1185">Reference proteome</keyword>
<feature type="transmembrane region" description="Helical" evidence="2">
    <location>
        <begin position="64"/>
        <end position="85"/>
    </location>
</feature>
<keyword evidence="2" id="KW-0472">Membrane</keyword>
<proteinExistence type="predicted"/>
<accession>A0A8J3YZP8</accession>
<feature type="compositionally biased region" description="Low complexity" evidence="1">
    <location>
        <begin position="102"/>
        <end position="122"/>
    </location>
</feature>
<keyword evidence="2" id="KW-0812">Transmembrane</keyword>
<evidence type="ECO:0000256" key="2">
    <source>
        <dbReference type="SAM" id="Phobius"/>
    </source>
</evidence>
<name>A0A8J3YZP8_9ACTN</name>
<evidence type="ECO:0000256" key="1">
    <source>
        <dbReference type="SAM" id="MobiDB-lite"/>
    </source>
</evidence>
<evidence type="ECO:0000313" key="3">
    <source>
        <dbReference type="EMBL" id="GIJ54706.1"/>
    </source>
</evidence>
<evidence type="ECO:0000313" key="4">
    <source>
        <dbReference type="Proteomes" id="UP000612585"/>
    </source>
</evidence>
<organism evidence="3 4">
    <name type="scientific">Virgisporangium aurantiacum</name>
    <dbReference type="NCBI Taxonomy" id="175570"/>
    <lineage>
        <taxon>Bacteria</taxon>
        <taxon>Bacillati</taxon>
        <taxon>Actinomycetota</taxon>
        <taxon>Actinomycetes</taxon>
        <taxon>Micromonosporales</taxon>
        <taxon>Micromonosporaceae</taxon>
        <taxon>Virgisporangium</taxon>
    </lineage>
</organism>
<sequence length="425" mass="44361">MADAASPGVIVGSAAPATFARRCVMSDLSTVQLPPLPPGEEPPAELPPEAEPPGPGPRRRWLRIALIAVLAVLLVATPVTLYLILHDDSPGTGGVGGGGGVPTAEPTVSTAPSGAPSATSGVTAPDGRISPEVLRNATIDVPPWPTDNLTGISGRVTFHNGEVLVPADSTFPFERHMLIGNVTYGDVDRDGATETVVQISAFVQGGSIQIVALDRDRRGTIVTMGTVVATTGEVRGIDAAATRVTGDGVVEARVGDYQRCCGDETPQLWQKRGYAWNGSRFRQTTGPVSFPINPSVTETSYTPGELVLGPAVNGVRHGTLTVTVRYVRGVRPAHLALYMNLPPGMEPDGSAWPPVRSDQVWPIIVDVPTPATGADTTYTFAFRRPATSTGGDFGLDVRGVNAAGTVLSESNPWKSPASVVIRTSD</sequence>
<feature type="region of interest" description="Disordered" evidence="1">
    <location>
        <begin position="30"/>
        <end position="56"/>
    </location>
</feature>